<evidence type="ECO:0000313" key="2">
    <source>
        <dbReference type="EMBL" id="SIP95640.1"/>
    </source>
</evidence>
<sequence>MYSQAQWEPEPNESVSDEEYSEWEERNPTHELRKNMPGYLDEDFIETVAMSFQYLSGIGMNEPDIAKVVNKANESNVIVLVYENALGGFILKSEPVLNSNFFYCGHYKCKI</sequence>
<evidence type="ECO:0000256" key="1">
    <source>
        <dbReference type="SAM" id="MobiDB-lite"/>
    </source>
</evidence>
<dbReference type="AlphaFoldDB" id="A0A1N6NUB5"/>
<organism evidence="2 3">
    <name type="scientific">Marinobacterium stanieri</name>
    <dbReference type="NCBI Taxonomy" id="49186"/>
    <lineage>
        <taxon>Bacteria</taxon>
        <taxon>Pseudomonadati</taxon>
        <taxon>Pseudomonadota</taxon>
        <taxon>Gammaproteobacteria</taxon>
        <taxon>Oceanospirillales</taxon>
        <taxon>Oceanospirillaceae</taxon>
        <taxon>Marinobacterium</taxon>
    </lineage>
</organism>
<evidence type="ECO:0000313" key="3">
    <source>
        <dbReference type="Proteomes" id="UP000186895"/>
    </source>
</evidence>
<proteinExistence type="predicted"/>
<feature type="region of interest" description="Disordered" evidence="1">
    <location>
        <begin position="1"/>
        <end position="28"/>
    </location>
</feature>
<dbReference type="Proteomes" id="UP000186895">
    <property type="component" value="Unassembled WGS sequence"/>
</dbReference>
<name>A0A1N6NUB5_9GAMM</name>
<dbReference type="EMBL" id="FTMN01000001">
    <property type="protein sequence ID" value="SIP95640.1"/>
    <property type="molecule type" value="Genomic_DNA"/>
</dbReference>
<reference evidence="2 3" key="1">
    <citation type="submission" date="2017-01" db="EMBL/GenBank/DDBJ databases">
        <authorList>
            <person name="Mah S.A."/>
            <person name="Swanson W.J."/>
            <person name="Moy G.W."/>
            <person name="Vacquier V.D."/>
        </authorList>
    </citation>
    <scope>NUCLEOTIDE SEQUENCE [LARGE SCALE GENOMIC DNA]</scope>
    <source>
        <strain evidence="2 3">DSM 7027</strain>
    </source>
</reference>
<gene>
    <name evidence="2" type="ORF">SAMN05421647_101566</name>
</gene>
<accession>A0A1N6NUB5</accession>
<protein>
    <submittedName>
        <fullName evidence="2">Uncharacterized protein</fullName>
    </submittedName>
</protein>
<keyword evidence="3" id="KW-1185">Reference proteome</keyword>